<dbReference type="GO" id="GO:0005506">
    <property type="term" value="F:iron ion binding"/>
    <property type="evidence" value="ECO:0007669"/>
    <property type="project" value="InterPro"/>
</dbReference>
<keyword evidence="4" id="KW-1185">Reference proteome</keyword>
<dbReference type="PANTHER" id="PTHR11908">
    <property type="entry name" value="XANTHINE DEHYDROGENASE"/>
    <property type="match status" value="1"/>
</dbReference>
<dbReference type="GO" id="GO:0016491">
    <property type="term" value="F:oxidoreductase activity"/>
    <property type="evidence" value="ECO:0007669"/>
    <property type="project" value="InterPro"/>
</dbReference>
<reference evidence="3" key="2">
    <citation type="submission" date="2020-12" db="EMBL/GenBank/DDBJ databases">
        <authorList>
            <person name="Kanost M."/>
        </authorList>
    </citation>
    <scope>NUCLEOTIDE SEQUENCE</scope>
</reference>
<reference evidence="3" key="1">
    <citation type="journal article" date="2016" name="Insect Biochem. Mol. Biol.">
        <title>Multifaceted biological insights from a draft genome sequence of the tobacco hornworm moth, Manduca sexta.</title>
        <authorList>
            <person name="Kanost M.R."/>
            <person name="Arrese E.L."/>
            <person name="Cao X."/>
            <person name="Chen Y.R."/>
            <person name="Chellapilla S."/>
            <person name="Goldsmith M.R."/>
            <person name="Grosse-Wilde E."/>
            <person name="Heckel D.G."/>
            <person name="Herndon N."/>
            <person name="Jiang H."/>
            <person name="Papanicolaou A."/>
            <person name="Qu J."/>
            <person name="Soulages J.L."/>
            <person name="Vogel H."/>
            <person name="Walters J."/>
            <person name="Waterhouse R.M."/>
            <person name="Ahn S.J."/>
            <person name="Almeida F.C."/>
            <person name="An C."/>
            <person name="Aqrawi P."/>
            <person name="Bretschneider A."/>
            <person name="Bryant W.B."/>
            <person name="Bucks S."/>
            <person name="Chao H."/>
            <person name="Chevignon G."/>
            <person name="Christen J.M."/>
            <person name="Clarke D.F."/>
            <person name="Dittmer N.T."/>
            <person name="Ferguson L.C.F."/>
            <person name="Garavelou S."/>
            <person name="Gordon K.H.J."/>
            <person name="Gunaratna R.T."/>
            <person name="Han Y."/>
            <person name="Hauser F."/>
            <person name="He Y."/>
            <person name="Heidel-Fischer H."/>
            <person name="Hirsh A."/>
            <person name="Hu Y."/>
            <person name="Jiang H."/>
            <person name="Kalra D."/>
            <person name="Klinner C."/>
            <person name="Konig C."/>
            <person name="Kovar C."/>
            <person name="Kroll A.R."/>
            <person name="Kuwar S.S."/>
            <person name="Lee S.L."/>
            <person name="Lehman R."/>
            <person name="Li K."/>
            <person name="Li Z."/>
            <person name="Liang H."/>
            <person name="Lovelace S."/>
            <person name="Lu Z."/>
            <person name="Mansfield J.H."/>
            <person name="McCulloch K.J."/>
            <person name="Mathew T."/>
            <person name="Morton B."/>
            <person name="Muzny D.M."/>
            <person name="Neunemann D."/>
            <person name="Ongeri F."/>
            <person name="Pauchet Y."/>
            <person name="Pu L.L."/>
            <person name="Pyrousis I."/>
            <person name="Rao X.J."/>
            <person name="Redding A."/>
            <person name="Roesel C."/>
            <person name="Sanchez-Gracia A."/>
            <person name="Schaack S."/>
            <person name="Shukla A."/>
            <person name="Tetreau G."/>
            <person name="Wang Y."/>
            <person name="Xiong G.H."/>
            <person name="Traut W."/>
            <person name="Walsh T.K."/>
            <person name="Worley K.C."/>
            <person name="Wu D."/>
            <person name="Wu W."/>
            <person name="Wu Y.Q."/>
            <person name="Zhang X."/>
            <person name="Zou Z."/>
            <person name="Zucker H."/>
            <person name="Briscoe A.D."/>
            <person name="Burmester T."/>
            <person name="Clem R.J."/>
            <person name="Feyereisen R."/>
            <person name="Grimmelikhuijzen C.J.P."/>
            <person name="Hamodrakas S.J."/>
            <person name="Hansson B.S."/>
            <person name="Huguet E."/>
            <person name="Jermiin L.S."/>
            <person name="Lan Q."/>
            <person name="Lehman H.K."/>
            <person name="Lorenzen M."/>
            <person name="Merzendorfer H."/>
            <person name="Michalopoulos I."/>
            <person name="Morton D.B."/>
            <person name="Muthukrishnan S."/>
            <person name="Oakeshott J.G."/>
            <person name="Palmer W."/>
            <person name="Park Y."/>
            <person name="Passarelli A.L."/>
            <person name="Rozas J."/>
            <person name="Schwartz L.M."/>
            <person name="Smith W."/>
            <person name="Southgate A."/>
            <person name="Vilcinskas A."/>
            <person name="Vogt R."/>
            <person name="Wang P."/>
            <person name="Werren J."/>
            <person name="Yu X.Q."/>
            <person name="Zhou J.J."/>
            <person name="Brown S.J."/>
            <person name="Scherer S.E."/>
            <person name="Richards S."/>
            <person name="Blissard G.W."/>
        </authorList>
    </citation>
    <scope>NUCLEOTIDE SEQUENCE</scope>
</reference>
<evidence type="ECO:0000313" key="3">
    <source>
        <dbReference type="EMBL" id="KAG6465428.1"/>
    </source>
</evidence>
<dbReference type="Pfam" id="PF20256">
    <property type="entry name" value="MoCoBD_2"/>
    <property type="match status" value="1"/>
</dbReference>
<organism evidence="3 4">
    <name type="scientific">Manduca sexta</name>
    <name type="common">Tobacco hawkmoth</name>
    <name type="synonym">Tobacco hornworm</name>
    <dbReference type="NCBI Taxonomy" id="7130"/>
    <lineage>
        <taxon>Eukaryota</taxon>
        <taxon>Metazoa</taxon>
        <taxon>Ecdysozoa</taxon>
        <taxon>Arthropoda</taxon>
        <taxon>Hexapoda</taxon>
        <taxon>Insecta</taxon>
        <taxon>Pterygota</taxon>
        <taxon>Neoptera</taxon>
        <taxon>Endopterygota</taxon>
        <taxon>Lepidoptera</taxon>
        <taxon>Glossata</taxon>
        <taxon>Ditrysia</taxon>
        <taxon>Bombycoidea</taxon>
        <taxon>Sphingidae</taxon>
        <taxon>Sphinginae</taxon>
        <taxon>Sphingini</taxon>
        <taxon>Manduca</taxon>
    </lineage>
</organism>
<sequence length="119" mass="13540">MGLGYWLTEELIFNKDTGELLTDSTWTYHVPQARDIPQDMTVYFRKNSYSDRLILGSKCIGEPPYCLSVAIPLALREAISLARAESGIPITQWFEVDGPYTVEKICMSTATKLEDMKFH</sequence>
<dbReference type="InterPro" id="IPR016208">
    <property type="entry name" value="Ald_Oxase/xanthine_DH-like"/>
</dbReference>
<feature type="domain" description="Aldehyde oxidase/xanthine dehydrogenase second molybdopterin binding" evidence="2">
    <location>
        <begin position="1"/>
        <end position="37"/>
    </location>
</feature>
<evidence type="ECO:0000259" key="2">
    <source>
        <dbReference type="Pfam" id="PF20256"/>
    </source>
</evidence>
<evidence type="ECO:0000313" key="4">
    <source>
        <dbReference type="Proteomes" id="UP000791440"/>
    </source>
</evidence>
<dbReference type="EMBL" id="JH669515">
    <property type="protein sequence ID" value="KAG6465428.1"/>
    <property type="molecule type" value="Genomic_DNA"/>
</dbReference>
<dbReference type="AlphaFoldDB" id="A0A921ZZI2"/>
<proteinExistence type="predicted"/>
<comment type="caution">
    <text evidence="3">The sequence shown here is derived from an EMBL/GenBank/DDBJ whole genome shotgun (WGS) entry which is preliminary data.</text>
</comment>
<protein>
    <recommendedName>
        <fullName evidence="2">Aldehyde oxidase/xanthine dehydrogenase second molybdopterin binding domain-containing protein</fullName>
    </recommendedName>
</protein>
<keyword evidence="1" id="KW-0500">Molybdenum</keyword>
<accession>A0A921ZZI2</accession>
<gene>
    <name evidence="3" type="ORF">O3G_MSEX015146</name>
</gene>
<dbReference type="PANTHER" id="PTHR11908:SF132">
    <property type="entry name" value="ALDEHYDE OXIDASE 1-RELATED"/>
    <property type="match status" value="1"/>
</dbReference>
<dbReference type="InterPro" id="IPR046867">
    <property type="entry name" value="AldOxase/xan_DH_MoCoBD2"/>
</dbReference>
<dbReference type="Proteomes" id="UP000791440">
    <property type="component" value="Unassembled WGS sequence"/>
</dbReference>
<evidence type="ECO:0000256" key="1">
    <source>
        <dbReference type="ARBA" id="ARBA00022505"/>
    </source>
</evidence>
<name>A0A921ZZI2_MANSE</name>